<name>A0A2K5LL11_CERAT</name>
<dbReference type="PANTHER" id="PTHR22745">
    <property type="entry name" value="PROTHYMOSIN ALPHA"/>
    <property type="match status" value="1"/>
</dbReference>
<comment type="subunit">
    <text evidence="5">Interacts with NUPR1; regulates apoptotic process.</text>
</comment>
<dbReference type="AlphaFoldDB" id="A0A2K5LL11"/>
<feature type="compositionally biased region" description="Basic and acidic residues" evidence="7">
    <location>
        <begin position="86"/>
        <end position="97"/>
    </location>
</feature>
<feature type="compositionally biased region" description="Acidic residues" evidence="7">
    <location>
        <begin position="40"/>
        <end position="70"/>
    </location>
</feature>
<keyword evidence="9" id="KW-1185">Reference proteome</keyword>
<keyword evidence="3" id="KW-0539">Nucleus</keyword>
<feature type="compositionally biased region" description="Basic and acidic residues" evidence="7">
    <location>
        <begin position="13"/>
        <end position="30"/>
    </location>
</feature>
<evidence type="ECO:0000256" key="5">
    <source>
        <dbReference type="ARBA" id="ARBA00038744"/>
    </source>
</evidence>
<feature type="region of interest" description="Disordered" evidence="7">
    <location>
        <begin position="1"/>
        <end position="97"/>
    </location>
</feature>
<sequence>VSDAALDTSSEIITKDLKKKEVVEEAENGRDAPANGNQEADNEVDEEEEEGGEEEEEEKEEDGDEDEEAESATGKPAAEDDEDDDVHTNKQKTDKDD</sequence>
<dbReference type="Pfam" id="PF03247">
    <property type="entry name" value="Prothymosin"/>
    <property type="match status" value="1"/>
</dbReference>
<organism evidence="8 9">
    <name type="scientific">Cercocebus atys</name>
    <name type="common">Sooty mangabey</name>
    <name type="synonym">Cercocebus torquatus atys</name>
    <dbReference type="NCBI Taxonomy" id="9531"/>
    <lineage>
        <taxon>Eukaryota</taxon>
        <taxon>Metazoa</taxon>
        <taxon>Chordata</taxon>
        <taxon>Craniata</taxon>
        <taxon>Vertebrata</taxon>
        <taxon>Euteleostomi</taxon>
        <taxon>Mammalia</taxon>
        <taxon>Eutheria</taxon>
        <taxon>Euarchontoglires</taxon>
        <taxon>Primates</taxon>
        <taxon>Haplorrhini</taxon>
        <taxon>Catarrhini</taxon>
        <taxon>Cercopithecidae</taxon>
        <taxon>Cercopithecinae</taxon>
        <taxon>Cercocebus</taxon>
    </lineage>
</organism>
<dbReference type="GO" id="GO:0005634">
    <property type="term" value="C:nucleus"/>
    <property type="evidence" value="ECO:0007669"/>
    <property type="project" value="UniProtKB-SubCell"/>
</dbReference>
<dbReference type="PANTHER" id="PTHR22745:SF0">
    <property type="entry name" value="PROTHYMOSIN ALPHA"/>
    <property type="match status" value="1"/>
</dbReference>
<dbReference type="GO" id="GO:0045944">
    <property type="term" value="P:positive regulation of transcription by RNA polymerase II"/>
    <property type="evidence" value="ECO:0007669"/>
    <property type="project" value="TreeGrafter"/>
</dbReference>
<reference evidence="8" key="1">
    <citation type="submission" date="2025-08" db="UniProtKB">
        <authorList>
            <consortium name="Ensembl"/>
        </authorList>
    </citation>
    <scope>IDENTIFICATION</scope>
</reference>
<protein>
    <recommendedName>
        <fullName evidence="6">Prothymosin alpha</fullName>
    </recommendedName>
</protein>
<dbReference type="InterPro" id="IPR004931">
    <property type="entry name" value="Pro/parathymosin"/>
</dbReference>
<dbReference type="GO" id="GO:0043066">
    <property type="term" value="P:negative regulation of apoptotic process"/>
    <property type="evidence" value="ECO:0007669"/>
    <property type="project" value="TreeGrafter"/>
</dbReference>
<comment type="similarity">
    <text evidence="2">Belongs to the pro/parathymosin family.</text>
</comment>
<dbReference type="GeneTree" id="ENSGT01150000287093"/>
<evidence type="ECO:0000256" key="6">
    <source>
        <dbReference type="ARBA" id="ARBA00040447"/>
    </source>
</evidence>
<dbReference type="Proteomes" id="UP000233060">
    <property type="component" value="Unassembled WGS sequence"/>
</dbReference>
<dbReference type="GO" id="GO:0042393">
    <property type="term" value="F:histone binding"/>
    <property type="evidence" value="ECO:0007669"/>
    <property type="project" value="TreeGrafter"/>
</dbReference>
<proteinExistence type="inferred from homology"/>
<dbReference type="Ensembl" id="ENSCATT00000037789.1">
    <property type="protein sequence ID" value="ENSCATP00000013649.1"/>
    <property type="gene ID" value="ENSCATG00000030909.1"/>
</dbReference>
<reference evidence="8" key="2">
    <citation type="submission" date="2025-09" db="UniProtKB">
        <authorList>
            <consortium name="Ensembl"/>
        </authorList>
    </citation>
    <scope>IDENTIFICATION</scope>
</reference>
<dbReference type="Bgee" id="ENSCATG00000030909">
    <property type="expression patterns" value="Expressed in multicellular organism and 1 other cell type or tissue"/>
</dbReference>
<evidence type="ECO:0000256" key="7">
    <source>
        <dbReference type="SAM" id="MobiDB-lite"/>
    </source>
</evidence>
<evidence type="ECO:0000256" key="3">
    <source>
        <dbReference type="ARBA" id="ARBA00023242"/>
    </source>
</evidence>
<evidence type="ECO:0000313" key="8">
    <source>
        <dbReference type="Ensembl" id="ENSCATP00000013649.1"/>
    </source>
</evidence>
<comment type="function">
    <text evidence="4">Prothymosin alpha may mediate immune function by conferring resistance to certain opportunistic infections.</text>
</comment>
<comment type="subcellular location">
    <subcellularLocation>
        <location evidence="1">Nucleus</location>
    </subcellularLocation>
</comment>
<accession>A0A2K5LL11</accession>
<evidence type="ECO:0000256" key="2">
    <source>
        <dbReference type="ARBA" id="ARBA00008032"/>
    </source>
</evidence>
<evidence type="ECO:0000256" key="4">
    <source>
        <dbReference type="ARBA" id="ARBA00037621"/>
    </source>
</evidence>
<evidence type="ECO:0000256" key="1">
    <source>
        <dbReference type="ARBA" id="ARBA00004123"/>
    </source>
</evidence>
<evidence type="ECO:0000313" key="9">
    <source>
        <dbReference type="Proteomes" id="UP000233060"/>
    </source>
</evidence>